<reference evidence="1" key="1">
    <citation type="submission" date="2021-12" db="EMBL/GenBank/DDBJ databases">
        <authorList>
            <person name="Zaccaron A."/>
            <person name="Stergiopoulos I."/>
        </authorList>
    </citation>
    <scope>NUCLEOTIDE SEQUENCE</scope>
    <source>
        <strain evidence="1">Race5_Kim</strain>
    </source>
</reference>
<dbReference type="RefSeq" id="XP_047765462.1">
    <property type="nucleotide sequence ID" value="XM_047910736.1"/>
</dbReference>
<evidence type="ECO:0000313" key="1">
    <source>
        <dbReference type="EMBL" id="UJO21096.1"/>
    </source>
</evidence>
<dbReference type="AlphaFoldDB" id="A0A9Q8PEM6"/>
<evidence type="ECO:0000313" key="2">
    <source>
        <dbReference type="Proteomes" id="UP000756132"/>
    </source>
</evidence>
<dbReference type="OrthoDB" id="10472199at2759"/>
<organism evidence="1 2">
    <name type="scientific">Passalora fulva</name>
    <name type="common">Tomato leaf mold</name>
    <name type="synonym">Cladosporium fulvum</name>
    <dbReference type="NCBI Taxonomy" id="5499"/>
    <lineage>
        <taxon>Eukaryota</taxon>
        <taxon>Fungi</taxon>
        <taxon>Dikarya</taxon>
        <taxon>Ascomycota</taxon>
        <taxon>Pezizomycotina</taxon>
        <taxon>Dothideomycetes</taxon>
        <taxon>Dothideomycetidae</taxon>
        <taxon>Mycosphaerellales</taxon>
        <taxon>Mycosphaerellaceae</taxon>
        <taxon>Fulvia</taxon>
    </lineage>
</organism>
<name>A0A9Q8PEM6_PASFU</name>
<protein>
    <submittedName>
        <fullName evidence="1">Uncharacterized protein</fullName>
    </submittedName>
</protein>
<proteinExistence type="predicted"/>
<dbReference type="Proteomes" id="UP000756132">
    <property type="component" value="Chromosome 8"/>
</dbReference>
<reference evidence="1" key="2">
    <citation type="journal article" date="2022" name="Microb. Genom.">
        <title>A chromosome-scale genome assembly of the tomato pathogen Cladosporium fulvum reveals a compartmentalized genome architecture and the presence of a dispensable chromosome.</title>
        <authorList>
            <person name="Zaccaron A.Z."/>
            <person name="Chen L.H."/>
            <person name="Samaras A."/>
            <person name="Stergiopoulos I."/>
        </authorList>
    </citation>
    <scope>NUCLEOTIDE SEQUENCE</scope>
    <source>
        <strain evidence="1">Race5_Kim</strain>
    </source>
</reference>
<dbReference type="EMBL" id="CP090170">
    <property type="protein sequence ID" value="UJO21096.1"/>
    <property type="molecule type" value="Genomic_DNA"/>
</dbReference>
<dbReference type="KEGG" id="ffu:CLAFUR5_11588"/>
<accession>A0A9Q8PEM6</accession>
<sequence>MNSHARLRIYITNFYRLLYSSTLQFPQHTTRPPRTPTYQPLQRITRPHGASPSSTFALSLLQTTMVGIGPTKKSPSGNKNDGFVQPLFIAKSQTNNAYAQPDKIYVIQHLVEEYNGPGPNSDLEGAKTYPIAVGAFIDCESAEIYAKRFSFERCGKIGIGQAQWYECGPKDILSYLNERAGNAWKLCLKDGPHKETVWVQEVAWDQNNPPYGRMN</sequence>
<gene>
    <name evidence="1" type="ORF">CLAFUR5_11588</name>
</gene>
<keyword evidence="2" id="KW-1185">Reference proteome</keyword>
<dbReference type="GeneID" id="71991466"/>